<sequence>MLNLPAMNSNRPFFSNFWATFRAHSAALPKSSSSISAASPAAAAVGSSQTVWSSTSTNPSQPSPNAASAPRTINSKSVSHHPSQSTAAPAQPTPLHPALSPLQHNVSPLTHGPRSPPSPALGVNAGGMPVYGPPNRPPPSYPTASEARRNRRGSDSSSEGGMGYRDVLGAEKWYIGGRTAAGEERFYKLSMVRRDTSADRLSADRLSL</sequence>
<proteinExistence type="predicted"/>
<evidence type="ECO:0000313" key="3">
    <source>
        <dbReference type="Proteomes" id="UP000304951"/>
    </source>
</evidence>
<feature type="compositionally biased region" description="Low complexity" evidence="1">
    <location>
        <begin position="35"/>
        <end position="70"/>
    </location>
</feature>
<dbReference type="Proteomes" id="UP000304951">
    <property type="component" value="Unassembled WGS sequence"/>
</dbReference>
<dbReference type="PANTHER" id="PTHR42095">
    <property type="entry name" value="YALI0C12166P"/>
    <property type="match status" value="1"/>
</dbReference>
<dbReference type="EMBL" id="QZAF01000126">
    <property type="protein sequence ID" value="THV72457.1"/>
    <property type="molecule type" value="Genomic_DNA"/>
</dbReference>
<dbReference type="AlphaFoldDB" id="A0A4S8SNG1"/>
<evidence type="ECO:0000313" key="2">
    <source>
        <dbReference type="EMBL" id="THV72457.1"/>
    </source>
</evidence>
<protein>
    <submittedName>
        <fullName evidence="2">Uncharacterized protein</fullName>
    </submittedName>
</protein>
<accession>A0A4S8SNG1</accession>
<organism evidence="2 3">
    <name type="scientific">Aureobasidium pullulans</name>
    <name type="common">Black yeast</name>
    <name type="synonym">Pullularia pullulans</name>
    <dbReference type="NCBI Taxonomy" id="5580"/>
    <lineage>
        <taxon>Eukaryota</taxon>
        <taxon>Fungi</taxon>
        <taxon>Dikarya</taxon>
        <taxon>Ascomycota</taxon>
        <taxon>Pezizomycotina</taxon>
        <taxon>Dothideomycetes</taxon>
        <taxon>Dothideomycetidae</taxon>
        <taxon>Dothideales</taxon>
        <taxon>Saccotheciaceae</taxon>
        <taxon>Aureobasidium</taxon>
    </lineage>
</organism>
<evidence type="ECO:0000256" key="1">
    <source>
        <dbReference type="SAM" id="MobiDB-lite"/>
    </source>
</evidence>
<dbReference type="PANTHER" id="PTHR42095:SF1">
    <property type="entry name" value="YALI0C12166P"/>
    <property type="match status" value="1"/>
</dbReference>
<name>A0A4S8SNG1_AURPU</name>
<feature type="compositionally biased region" description="Polar residues" evidence="1">
    <location>
        <begin position="71"/>
        <end position="88"/>
    </location>
</feature>
<feature type="compositionally biased region" description="Pro residues" evidence="1">
    <location>
        <begin position="131"/>
        <end position="141"/>
    </location>
</feature>
<feature type="region of interest" description="Disordered" evidence="1">
    <location>
        <begin position="35"/>
        <end position="163"/>
    </location>
</feature>
<gene>
    <name evidence="2" type="ORF">D6D28_03960</name>
</gene>
<reference evidence="2 3" key="1">
    <citation type="submission" date="2018-10" db="EMBL/GenBank/DDBJ databases">
        <title>Fifty Aureobasidium pullulans genomes reveal a recombining polyextremotolerant generalist.</title>
        <authorList>
            <person name="Gostincar C."/>
            <person name="Turk M."/>
            <person name="Zajc J."/>
            <person name="Gunde-Cimerman N."/>
        </authorList>
    </citation>
    <scope>NUCLEOTIDE SEQUENCE [LARGE SCALE GENOMIC DNA]</scope>
    <source>
        <strain evidence="2 3">EXF-11900</strain>
    </source>
</reference>
<comment type="caution">
    <text evidence="2">The sequence shown here is derived from an EMBL/GenBank/DDBJ whole genome shotgun (WGS) entry which is preliminary data.</text>
</comment>